<keyword evidence="3" id="KW-1185">Reference proteome</keyword>
<comment type="caution">
    <text evidence="2">The sequence shown here is derived from an EMBL/GenBank/DDBJ whole genome shotgun (WGS) entry which is preliminary data.</text>
</comment>
<evidence type="ECO:0000313" key="3">
    <source>
        <dbReference type="Proteomes" id="UP001465331"/>
    </source>
</evidence>
<gene>
    <name evidence="2" type="ORF">ABSH63_13220</name>
</gene>
<dbReference type="EMBL" id="JBEPIJ010000018">
    <property type="protein sequence ID" value="MES0874959.1"/>
    <property type="molecule type" value="Genomic_DNA"/>
</dbReference>
<sequence length="62" mass="6762">MSTKNEPPQSTKPAPKKSAFKQPLSKPQPWRFGGRGPRDTHAGGVKARADAERLAGKSRKVH</sequence>
<accession>A0ABV2AEJ0</accession>
<feature type="compositionally biased region" description="Polar residues" evidence="1">
    <location>
        <begin position="1"/>
        <end position="12"/>
    </location>
</feature>
<evidence type="ECO:0000313" key="2">
    <source>
        <dbReference type="EMBL" id="MES0874959.1"/>
    </source>
</evidence>
<reference evidence="2 3" key="1">
    <citation type="submission" date="2024-06" db="EMBL/GenBank/DDBJ databases">
        <authorList>
            <person name="Li Z."/>
            <person name="Jiang Y."/>
        </authorList>
    </citation>
    <scope>NUCLEOTIDE SEQUENCE [LARGE SCALE GENOMIC DNA]</scope>
    <source>
        <strain evidence="2 3">HSW-8</strain>
    </source>
</reference>
<evidence type="ECO:0000256" key="1">
    <source>
        <dbReference type="SAM" id="MobiDB-lite"/>
    </source>
</evidence>
<dbReference type="RefSeq" id="WP_352890343.1">
    <property type="nucleotide sequence ID" value="NZ_JBEPIJ010000018.1"/>
</dbReference>
<feature type="compositionally biased region" description="Basic and acidic residues" evidence="1">
    <location>
        <begin position="36"/>
        <end position="55"/>
    </location>
</feature>
<proteinExistence type="predicted"/>
<dbReference type="Proteomes" id="UP001465331">
    <property type="component" value="Unassembled WGS sequence"/>
</dbReference>
<organism evidence="2 3">
    <name type="scientific">Sinimarinibacterium thermocellulolyticum</name>
    <dbReference type="NCBI Taxonomy" id="3170016"/>
    <lineage>
        <taxon>Bacteria</taxon>
        <taxon>Pseudomonadati</taxon>
        <taxon>Pseudomonadota</taxon>
        <taxon>Gammaproteobacteria</taxon>
        <taxon>Nevskiales</taxon>
        <taxon>Nevskiaceae</taxon>
        <taxon>Sinimarinibacterium</taxon>
    </lineage>
</organism>
<protein>
    <submittedName>
        <fullName evidence="2">Uncharacterized protein</fullName>
    </submittedName>
</protein>
<feature type="region of interest" description="Disordered" evidence="1">
    <location>
        <begin position="1"/>
        <end position="62"/>
    </location>
</feature>
<name>A0ABV2AEJ0_9GAMM</name>